<dbReference type="Proteomes" id="UP000776164">
    <property type="component" value="Unassembled WGS sequence"/>
</dbReference>
<reference evidence="1 2" key="1">
    <citation type="submission" date="2021-01" db="EMBL/GenBank/DDBJ databases">
        <title>Sequencing the genomes of 1000 actinobacteria strains.</title>
        <authorList>
            <person name="Klenk H.-P."/>
        </authorList>
    </citation>
    <scope>NUCLEOTIDE SEQUENCE [LARGE SCALE GENOMIC DNA]</scope>
    <source>
        <strain evidence="1 2">DSM 13057</strain>
    </source>
</reference>
<sequence>MLAKLYLGAYFTTFRLALATTPLFGSNFFLRRTAWLPVADTVHRSGLKVHDDLDLTIRLTPSHHIAYDPANRVEISFRPFQQPQTFGLRMVRGLATLAKNWPRSSSTLRWRRKLLNLLCA</sequence>
<gene>
    <name evidence="1" type="ORF">JOE66_000247</name>
</gene>
<comment type="caution">
    <text evidence="1">The sequence shown here is derived from an EMBL/GenBank/DDBJ whole genome shotgun (WGS) entry which is preliminary data.</text>
</comment>
<name>A0ABS2L0M1_9MICO</name>
<organism evidence="1 2">
    <name type="scientific">Subtercola frigoramans</name>
    <dbReference type="NCBI Taxonomy" id="120298"/>
    <lineage>
        <taxon>Bacteria</taxon>
        <taxon>Bacillati</taxon>
        <taxon>Actinomycetota</taxon>
        <taxon>Actinomycetes</taxon>
        <taxon>Micrococcales</taxon>
        <taxon>Microbacteriaceae</taxon>
        <taxon>Subtercola</taxon>
    </lineage>
</organism>
<keyword evidence="2" id="KW-1185">Reference proteome</keyword>
<protein>
    <submittedName>
        <fullName evidence="1">Uncharacterized protein</fullName>
    </submittedName>
</protein>
<accession>A0ABS2L0M1</accession>
<proteinExistence type="predicted"/>
<evidence type="ECO:0000313" key="2">
    <source>
        <dbReference type="Proteomes" id="UP000776164"/>
    </source>
</evidence>
<dbReference type="EMBL" id="JAFBBU010000001">
    <property type="protein sequence ID" value="MBM7470613.1"/>
    <property type="molecule type" value="Genomic_DNA"/>
</dbReference>
<evidence type="ECO:0000313" key="1">
    <source>
        <dbReference type="EMBL" id="MBM7470613.1"/>
    </source>
</evidence>